<dbReference type="InterPro" id="IPR050559">
    <property type="entry name" value="P-Pant_transferase_sf"/>
</dbReference>
<dbReference type="AlphaFoldDB" id="A0A1H9TFJ8"/>
<reference evidence="6" key="1">
    <citation type="submission" date="2016-10" db="EMBL/GenBank/DDBJ databases">
        <authorList>
            <person name="Varghese N."/>
            <person name="Submissions S."/>
        </authorList>
    </citation>
    <scope>NUCLEOTIDE SEQUENCE [LARGE SCALE GENOMIC DNA]</scope>
    <source>
        <strain evidence="6">S1b</strain>
    </source>
</reference>
<dbReference type="PANTHER" id="PTHR12215">
    <property type="entry name" value="PHOSPHOPANTETHEINE TRANSFERASE"/>
    <property type="match status" value="1"/>
</dbReference>
<evidence type="ECO:0000256" key="1">
    <source>
        <dbReference type="ARBA" id="ARBA00010990"/>
    </source>
</evidence>
<dbReference type="InterPro" id="IPR055066">
    <property type="entry name" value="AASDHPPT_N"/>
</dbReference>
<keyword evidence="2 5" id="KW-0808">Transferase</keyword>
<gene>
    <name evidence="5" type="ORF">SAMN02910429_01605</name>
</gene>
<dbReference type="GO" id="GO:0000287">
    <property type="term" value="F:magnesium ion binding"/>
    <property type="evidence" value="ECO:0007669"/>
    <property type="project" value="InterPro"/>
</dbReference>
<feature type="domain" description="4'-phosphopantetheinyl transferase N-terminal" evidence="4">
    <location>
        <begin position="34"/>
        <end position="107"/>
    </location>
</feature>
<dbReference type="InterPro" id="IPR008278">
    <property type="entry name" value="4-PPantetheinyl_Trfase_dom"/>
</dbReference>
<evidence type="ECO:0000313" key="5">
    <source>
        <dbReference type="EMBL" id="SER95609.1"/>
    </source>
</evidence>
<dbReference type="GO" id="GO:0008897">
    <property type="term" value="F:holo-[acyl-carrier-protein] synthase activity"/>
    <property type="evidence" value="ECO:0007669"/>
    <property type="project" value="InterPro"/>
</dbReference>
<feature type="domain" description="4'-phosphopantetheinyl transferase" evidence="3">
    <location>
        <begin position="114"/>
        <end position="188"/>
    </location>
</feature>
<dbReference type="GO" id="GO:0005829">
    <property type="term" value="C:cytosol"/>
    <property type="evidence" value="ECO:0007669"/>
    <property type="project" value="TreeGrafter"/>
</dbReference>
<keyword evidence="6" id="KW-1185">Reference proteome</keyword>
<dbReference type="PANTHER" id="PTHR12215:SF10">
    <property type="entry name" value="L-AMINOADIPATE-SEMIALDEHYDE DEHYDROGENASE-PHOSPHOPANTETHEINYL TRANSFERASE"/>
    <property type="match status" value="1"/>
</dbReference>
<protein>
    <submittedName>
        <fullName evidence="5">4'-phosphopantetheinyl transferase</fullName>
    </submittedName>
</protein>
<proteinExistence type="inferred from homology"/>
<comment type="similarity">
    <text evidence="1">Belongs to the P-Pant transferase superfamily. Gsp/Sfp/HetI/AcpT family.</text>
</comment>
<dbReference type="EMBL" id="FOGW01000016">
    <property type="protein sequence ID" value="SER95609.1"/>
    <property type="molecule type" value="Genomic_DNA"/>
</dbReference>
<dbReference type="RefSeq" id="WP_022748312.1">
    <property type="nucleotide sequence ID" value="NZ_FOGW01000016.1"/>
</dbReference>
<evidence type="ECO:0000313" key="6">
    <source>
        <dbReference type="Proteomes" id="UP000182471"/>
    </source>
</evidence>
<name>A0A1H9TFJ8_9FIRM</name>
<dbReference type="Pfam" id="PF22624">
    <property type="entry name" value="AASDHPPT_N"/>
    <property type="match status" value="1"/>
</dbReference>
<organism evidence="5 6">
    <name type="scientific">Lachnobacterium bovis</name>
    <dbReference type="NCBI Taxonomy" id="140626"/>
    <lineage>
        <taxon>Bacteria</taxon>
        <taxon>Bacillati</taxon>
        <taxon>Bacillota</taxon>
        <taxon>Clostridia</taxon>
        <taxon>Lachnospirales</taxon>
        <taxon>Lachnospiraceae</taxon>
        <taxon>Lachnobacterium</taxon>
    </lineage>
</organism>
<dbReference type="Proteomes" id="UP000182471">
    <property type="component" value="Unassembled WGS sequence"/>
</dbReference>
<accession>A0A1H9TFJ8</accession>
<evidence type="ECO:0000256" key="2">
    <source>
        <dbReference type="ARBA" id="ARBA00022679"/>
    </source>
</evidence>
<dbReference type="Pfam" id="PF01648">
    <property type="entry name" value="ACPS"/>
    <property type="match status" value="1"/>
</dbReference>
<dbReference type="InterPro" id="IPR037143">
    <property type="entry name" value="4-PPantetheinyl_Trfase_dom_sf"/>
</dbReference>
<dbReference type="GO" id="GO:0019878">
    <property type="term" value="P:lysine biosynthetic process via aminoadipic acid"/>
    <property type="evidence" value="ECO:0007669"/>
    <property type="project" value="TreeGrafter"/>
</dbReference>
<sequence length="231" mass="26939">MLKVYYAKCIDSNFIKEKNIDSNVFMEKLVKLGKIHHERYKKIQKISNIEEKCRSLSAGLLVSYALAVEDISVKDVQIKYQKNNKPYLENSNIFYNISHTQKYVAVVISDCESGIDVETARKRWKDNPKSLERLSKKILSLSERQQFDNICNEEKTAYFTKIWTKKESYVKATGEGITFNLSEIDTNDMECFFTEQIDADTYLSVCCFENINNLKKVIKKQLKLEEAYKDA</sequence>
<evidence type="ECO:0000259" key="3">
    <source>
        <dbReference type="Pfam" id="PF01648"/>
    </source>
</evidence>
<dbReference type="SUPFAM" id="SSF56214">
    <property type="entry name" value="4'-phosphopantetheinyl transferase"/>
    <property type="match status" value="2"/>
</dbReference>
<evidence type="ECO:0000259" key="4">
    <source>
        <dbReference type="Pfam" id="PF22624"/>
    </source>
</evidence>
<dbReference type="Gene3D" id="3.90.470.20">
    <property type="entry name" value="4'-phosphopantetheinyl transferase domain"/>
    <property type="match status" value="1"/>
</dbReference>